<keyword evidence="1" id="KW-0812">Transmembrane</keyword>
<protein>
    <submittedName>
        <fullName evidence="2">Flagellar protein</fullName>
    </submittedName>
</protein>
<reference evidence="3 5" key="3">
    <citation type="journal article" date="2017" name="Antonie Van Leeuwenhoek">
        <title>Rhizobium rhizosphaerae sp. nov., a novel species isolated from rice rhizosphere.</title>
        <authorList>
            <person name="Zhao J.J."/>
            <person name="Zhang J."/>
            <person name="Zhang R.J."/>
            <person name="Zhang C.W."/>
            <person name="Yin H.Q."/>
            <person name="Zhang X.X."/>
        </authorList>
    </citation>
    <scope>NUCLEOTIDE SEQUENCE [LARGE SCALE GENOMIC DNA]</scope>
    <source>
        <strain evidence="3 5">RD15</strain>
    </source>
</reference>
<name>A0A1Q9AIK5_9HYPH</name>
<dbReference type="EMBL" id="MSPX01000032">
    <property type="protein sequence ID" value="OQP83549.1"/>
    <property type="molecule type" value="Genomic_DNA"/>
</dbReference>
<proteinExistence type="predicted"/>
<dbReference type="EMBL" id="MKIO01000030">
    <property type="protein sequence ID" value="OLP55072.1"/>
    <property type="molecule type" value="Genomic_DNA"/>
</dbReference>
<evidence type="ECO:0000313" key="5">
    <source>
        <dbReference type="Proteomes" id="UP000192652"/>
    </source>
</evidence>
<keyword evidence="1" id="KW-1133">Transmembrane helix</keyword>
<dbReference type="OrthoDB" id="7926359at2"/>
<organism evidence="2 4">
    <name type="scientific">Xaviernesmea rhizosphaerae</name>
    <dbReference type="NCBI Taxonomy" id="1672749"/>
    <lineage>
        <taxon>Bacteria</taxon>
        <taxon>Pseudomonadati</taxon>
        <taxon>Pseudomonadota</taxon>
        <taxon>Alphaproteobacteria</taxon>
        <taxon>Hyphomicrobiales</taxon>
        <taxon>Rhizobiaceae</taxon>
        <taxon>Rhizobium/Agrobacterium group</taxon>
        <taxon>Xaviernesmea</taxon>
    </lineage>
</organism>
<reference evidence="2 4" key="1">
    <citation type="submission" date="2016-09" db="EMBL/GenBank/DDBJ databases">
        <title>Rhizobium sp. nov., a novel species isolated from the rice rhizosphere.</title>
        <authorList>
            <person name="Zhao J."/>
            <person name="Zhang X."/>
        </authorList>
    </citation>
    <scope>NUCLEOTIDE SEQUENCE [LARGE SCALE GENOMIC DNA]</scope>
    <source>
        <strain evidence="2 4">MH17</strain>
    </source>
</reference>
<feature type="transmembrane region" description="Helical" evidence="1">
    <location>
        <begin position="23"/>
        <end position="44"/>
    </location>
</feature>
<evidence type="ECO:0000313" key="2">
    <source>
        <dbReference type="EMBL" id="OLP55072.1"/>
    </source>
</evidence>
<keyword evidence="2" id="KW-0969">Cilium</keyword>
<keyword evidence="1" id="KW-0472">Membrane</keyword>
<dbReference type="AlphaFoldDB" id="A0A1Q9AIK5"/>
<evidence type="ECO:0000313" key="3">
    <source>
        <dbReference type="EMBL" id="OQP83549.1"/>
    </source>
</evidence>
<evidence type="ECO:0000256" key="1">
    <source>
        <dbReference type="SAM" id="Phobius"/>
    </source>
</evidence>
<keyword evidence="2" id="KW-0966">Cell projection</keyword>
<gene>
    <name evidence="2" type="ORF">BJF92_16890</name>
    <name evidence="3" type="ORF">BTR14_22350</name>
</gene>
<evidence type="ECO:0000313" key="4">
    <source>
        <dbReference type="Proteomes" id="UP000186143"/>
    </source>
</evidence>
<reference evidence="3" key="2">
    <citation type="submission" date="2016-12" db="EMBL/GenBank/DDBJ databases">
        <authorList>
            <person name="Zhang X."/>
            <person name="Zhao J."/>
        </authorList>
    </citation>
    <scope>NUCLEOTIDE SEQUENCE</scope>
    <source>
        <strain evidence="3">RD15</strain>
    </source>
</reference>
<keyword evidence="2" id="KW-0282">Flagellum</keyword>
<sequence length="173" mass="19285">MHDTDADEVVVQRRSRRMPASDMALGSLGIVLAGLASYFPWWAYLNQDRISIPTLWEGRLQDLPTKIGNGSLSLAQQQRREETQAAVDQLLTASLPDVVKKPSGPPDQPFPPNPNFRLRHVANGRALIEDDKGVYLVRIGSLLPDDSQLATLEQRDGRWVLVTSRGDVFQSQQ</sequence>
<dbReference type="STRING" id="1672749.BJF92_16890"/>
<keyword evidence="5" id="KW-1185">Reference proteome</keyword>
<dbReference type="Proteomes" id="UP000192652">
    <property type="component" value="Unassembled WGS sequence"/>
</dbReference>
<comment type="caution">
    <text evidence="2">The sequence shown here is derived from an EMBL/GenBank/DDBJ whole genome shotgun (WGS) entry which is preliminary data.</text>
</comment>
<accession>A0A1Q9AIK5</accession>
<dbReference type="Proteomes" id="UP000186143">
    <property type="component" value="Unassembled WGS sequence"/>
</dbReference>